<dbReference type="EMBL" id="VSRR010078323">
    <property type="protein sequence ID" value="MPC88616.1"/>
    <property type="molecule type" value="Genomic_DNA"/>
</dbReference>
<name>A0A5B7J3R9_PORTR</name>
<sequence>MSSAASPLQSSHNLIIYKTPSGTTLTPSPPPPYTFITTTLLHHPHTPYVSSTSAEPPRHSFRCSYTIHITLHHLHVPFHHLHFPSIKIGKKKTLEITRH</sequence>
<keyword evidence="2" id="KW-1185">Reference proteome</keyword>
<evidence type="ECO:0000313" key="1">
    <source>
        <dbReference type="EMBL" id="MPC88616.1"/>
    </source>
</evidence>
<accession>A0A5B7J3R9</accession>
<organism evidence="1 2">
    <name type="scientific">Portunus trituberculatus</name>
    <name type="common">Swimming crab</name>
    <name type="synonym">Neptunus trituberculatus</name>
    <dbReference type="NCBI Taxonomy" id="210409"/>
    <lineage>
        <taxon>Eukaryota</taxon>
        <taxon>Metazoa</taxon>
        <taxon>Ecdysozoa</taxon>
        <taxon>Arthropoda</taxon>
        <taxon>Crustacea</taxon>
        <taxon>Multicrustacea</taxon>
        <taxon>Malacostraca</taxon>
        <taxon>Eumalacostraca</taxon>
        <taxon>Eucarida</taxon>
        <taxon>Decapoda</taxon>
        <taxon>Pleocyemata</taxon>
        <taxon>Brachyura</taxon>
        <taxon>Eubrachyura</taxon>
        <taxon>Portunoidea</taxon>
        <taxon>Portunidae</taxon>
        <taxon>Portuninae</taxon>
        <taxon>Portunus</taxon>
    </lineage>
</organism>
<protein>
    <submittedName>
        <fullName evidence="1">Uncharacterized protein</fullName>
    </submittedName>
</protein>
<comment type="caution">
    <text evidence="1">The sequence shown here is derived from an EMBL/GenBank/DDBJ whole genome shotgun (WGS) entry which is preliminary data.</text>
</comment>
<gene>
    <name evidence="1" type="ORF">E2C01_083531</name>
</gene>
<proteinExistence type="predicted"/>
<dbReference type="AlphaFoldDB" id="A0A5B7J3R9"/>
<evidence type="ECO:0000313" key="2">
    <source>
        <dbReference type="Proteomes" id="UP000324222"/>
    </source>
</evidence>
<dbReference type="Proteomes" id="UP000324222">
    <property type="component" value="Unassembled WGS sequence"/>
</dbReference>
<reference evidence="1 2" key="1">
    <citation type="submission" date="2019-05" db="EMBL/GenBank/DDBJ databases">
        <title>Another draft genome of Portunus trituberculatus and its Hox gene families provides insights of decapod evolution.</title>
        <authorList>
            <person name="Jeong J.-H."/>
            <person name="Song I."/>
            <person name="Kim S."/>
            <person name="Choi T."/>
            <person name="Kim D."/>
            <person name="Ryu S."/>
            <person name="Kim W."/>
        </authorList>
    </citation>
    <scope>NUCLEOTIDE SEQUENCE [LARGE SCALE GENOMIC DNA]</scope>
    <source>
        <tissue evidence="1">Muscle</tissue>
    </source>
</reference>